<reference evidence="2" key="1">
    <citation type="submission" date="2018-11" db="EMBL/GenBank/DDBJ databases">
        <title>Chitinophaga lutea sp.nov., isolate from arsenic contaminated soil.</title>
        <authorList>
            <person name="Zong Y."/>
        </authorList>
    </citation>
    <scope>NUCLEOTIDE SEQUENCE [LARGE SCALE GENOMIC DNA]</scope>
    <source>
        <strain evidence="2">YLT18</strain>
    </source>
</reference>
<evidence type="ECO:0000313" key="2">
    <source>
        <dbReference type="Proteomes" id="UP000279089"/>
    </source>
</evidence>
<accession>A0A3N4M510</accession>
<gene>
    <name evidence="1" type="ORF">EG028_25430</name>
</gene>
<comment type="caution">
    <text evidence="1">The sequence shown here is derived from an EMBL/GenBank/DDBJ whole genome shotgun (WGS) entry which is preliminary data.</text>
</comment>
<proteinExistence type="predicted"/>
<protein>
    <submittedName>
        <fullName evidence="1">Uncharacterized protein</fullName>
    </submittedName>
</protein>
<evidence type="ECO:0000313" key="1">
    <source>
        <dbReference type="EMBL" id="RPD38242.1"/>
    </source>
</evidence>
<keyword evidence="2" id="KW-1185">Reference proteome</keyword>
<dbReference type="AlphaFoldDB" id="A0A3N4M510"/>
<organism evidence="1 2">
    <name type="scientific">Chitinophaga barathri</name>
    <dbReference type="NCBI Taxonomy" id="1647451"/>
    <lineage>
        <taxon>Bacteria</taxon>
        <taxon>Pseudomonadati</taxon>
        <taxon>Bacteroidota</taxon>
        <taxon>Chitinophagia</taxon>
        <taxon>Chitinophagales</taxon>
        <taxon>Chitinophagaceae</taxon>
        <taxon>Chitinophaga</taxon>
    </lineage>
</organism>
<dbReference type="OrthoDB" id="660497at2"/>
<dbReference type="Proteomes" id="UP000279089">
    <property type="component" value="Unassembled WGS sequence"/>
</dbReference>
<dbReference type="EMBL" id="RMBX01000016">
    <property type="protein sequence ID" value="RPD38242.1"/>
    <property type="molecule type" value="Genomic_DNA"/>
</dbReference>
<name>A0A3N4M510_9BACT</name>
<sequence length="178" mass="20904">MLGAQLTGTPLFAQNEISGETPVKKEKESLVADNDIVFRLFGKTREDLFSNYLHITRSEQTEFTEALMQYENEKAPFTEERIALLRLYNEKFQSVDEQMMTELTKSIIKNDKEFVSLQIRYYRRMIKLLGSNRAAMFFQLDNYLELSSRLYIQDGLPFIKELETDRKLAVARLQTDIH</sequence>